<proteinExistence type="predicted"/>
<dbReference type="Proteomes" id="UP000710849">
    <property type="component" value="Unassembled WGS sequence"/>
</dbReference>
<comment type="caution">
    <text evidence="2">The sequence shown here is derived from an EMBL/GenBank/DDBJ whole genome shotgun (WGS) entry which is preliminary data.</text>
</comment>
<dbReference type="RefSeq" id="XP_038728458.1">
    <property type="nucleotide sequence ID" value="XM_038880748.1"/>
</dbReference>
<feature type="compositionally biased region" description="Gly residues" evidence="1">
    <location>
        <begin position="157"/>
        <end position="172"/>
    </location>
</feature>
<protein>
    <submittedName>
        <fullName evidence="2">Uncharacterized protein</fullName>
    </submittedName>
</protein>
<sequence length="172" mass="19258">MTTLQANITPSSTISGLMPSDDEDEYGNTIRRAPVKYPSRLMNRSPSPEPQPPKDYSYLKPLGINDYSSRLSPESEERERLEEIKDTKRAEKERAEENEASRIAQAELDRQSQENKAGNRMLQVDTDHKAVTKRVTKVLRKTSVFEPKYEAETGEGSSKGSGKGIGRGNAKN</sequence>
<evidence type="ECO:0000313" key="3">
    <source>
        <dbReference type="Proteomes" id="UP000710849"/>
    </source>
</evidence>
<reference evidence="2 3" key="1">
    <citation type="journal article" date="2020" name="Genome Biol. Evol.">
        <title>Comparative genomics of Sclerotiniaceae.</title>
        <authorList>
            <person name="Valero Jimenez C.A."/>
            <person name="Steentjes M."/>
            <person name="Scholten O.E."/>
            <person name="Van Kan J.A.L."/>
        </authorList>
    </citation>
    <scope>NUCLEOTIDE SEQUENCE [LARGE SCALE GENOMIC DNA]</scope>
    <source>
        <strain evidence="2 3">MUCL 94</strain>
    </source>
</reference>
<feature type="region of interest" description="Disordered" evidence="1">
    <location>
        <begin position="1"/>
        <end position="130"/>
    </location>
</feature>
<feature type="compositionally biased region" description="Polar residues" evidence="1">
    <location>
        <begin position="1"/>
        <end position="15"/>
    </location>
</feature>
<gene>
    <name evidence="2" type="ORF">EAE97_010233</name>
</gene>
<feature type="compositionally biased region" description="Basic and acidic residues" evidence="1">
    <location>
        <begin position="73"/>
        <end position="100"/>
    </location>
</feature>
<dbReference type="EMBL" id="RCSW01000026">
    <property type="protein sequence ID" value="KAF7926724.1"/>
    <property type="molecule type" value="Genomic_DNA"/>
</dbReference>
<dbReference type="GeneID" id="62153821"/>
<evidence type="ECO:0000313" key="2">
    <source>
        <dbReference type="EMBL" id="KAF7926724.1"/>
    </source>
</evidence>
<name>A0A9P5I8Q4_9HELO</name>
<evidence type="ECO:0000256" key="1">
    <source>
        <dbReference type="SAM" id="MobiDB-lite"/>
    </source>
</evidence>
<accession>A0A9P5I8Q4</accession>
<feature type="region of interest" description="Disordered" evidence="1">
    <location>
        <begin position="143"/>
        <end position="172"/>
    </location>
</feature>
<dbReference type="AlphaFoldDB" id="A0A9P5I8Q4"/>
<keyword evidence="3" id="KW-1185">Reference proteome</keyword>
<organism evidence="2 3">
    <name type="scientific">Botrytis byssoidea</name>
    <dbReference type="NCBI Taxonomy" id="139641"/>
    <lineage>
        <taxon>Eukaryota</taxon>
        <taxon>Fungi</taxon>
        <taxon>Dikarya</taxon>
        <taxon>Ascomycota</taxon>
        <taxon>Pezizomycotina</taxon>
        <taxon>Leotiomycetes</taxon>
        <taxon>Helotiales</taxon>
        <taxon>Sclerotiniaceae</taxon>
        <taxon>Botrytis</taxon>
    </lineage>
</organism>